<name>A0A1U7HYK0_9CHRO</name>
<keyword evidence="1" id="KW-0472">Membrane</keyword>
<dbReference type="AlphaFoldDB" id="A0A1U7HYK0"/>
<feature type="transmembrane region" description="Helical" evidence="1">
    <location>
        <begin position="38"/>
        <end position="59"/>
    </location>
</feature>
<dbReference type="OrthoDB" id="571893at2"/>
<evidence type="ECO:0000313" key="3">
    <source>
        <dbReference type="Proteomes" id="UP000185984"/>
    </source>
</evidence>
<dbReference type="EMBL" id="MRCC01000002">
    <property type="protein sequence ID" value="OKH28725.1"/>
    <property type="molecule type" value="Genomic_DNA"/>
</dbReference>
<evidence type="ECO:0000256" key="1">
    <source>
        <dbReference type="SAM" id="Phobius"/>
    </source>
</evidence>
<feature type="transmembrane region" description="Helical" evidence="1">
    <location>
        <begin position="71"/>
        <end position="90"/>
    </location>
</feature>
<feature type="transmembrane region" description="Helical" evidence="1">
    <location>
        <begin position="129"/>
        <end position="149"/>
    </location>
</feature>
<feature type="transmembrane region" description="Helical" evidence="1">
    <location>
        <begin position="102"/>
        <end position="122"/>
    </location>
</feature>
<comment type="caution">
    <text evidence="2">The sequence shown here is derived from an EMBL/GenBank/DDBJ whole genome shotgun (WGS) entry which is preliminary data.</text>
</comment>
<dbReference type="RefSeq" id="WP_073547882.1">
    <property type="nucleotide sequence ID" value="NZ_CAWMVK010000012.1"/>
</dbReference>
<keyword evidence="1" id="KW-0812">Transmembrane</keyword>
<reference evidence="2 3" key="1">
    <citation type="submission" date="2016-11" db="EMBL/GenBank/DDBJ databases">
        <title>Draft Genome Sequences of Nine Cyanobacterial Strains from Diverse Habitats.</title>
        <authorList>
            <person name="Zhu T."/>
            <person name="Hou S."/>
            <person name="Lu X."/>
            <person name="Hess W.R."/>
        </authorList>
    </citation>
    <scope>NUCLEOTIDE SEQUENCE [LARGE SCALE GENOMIC DNA]</scope>
    <source>
        <strain evidence="2 3">5.2 s.c.1</strain>
    </source>
</reference>
<organism evidence="2 3">
    <name type="scientific">Chroogloeocystis siderophila 5.2 s.c.1</name>
    <dbReference type="NCBI Taxonomy" id="247279"/>
    <lineage>
        <taxon>Bacteria</taxon>
        <taxon>Bacillati</taxon>
        <taxon>Cyanobacteriota</taxon>
        <taxon>Cyanophyceae</taxon>
        <taxon>Oscillatoriophycideae</taxon>
        <taxon>Chroococcales</taxon>
        <taxon>Chroococcaceae</taxon>
        <taxon>Chroogloeocystis</taxon>
    </lineage>
</organism>
<proteinExistence type="predicted"/>
<accession>A0A1U7HYK0</accession>
<keyword evidence="3" id="KW-1185">Reference proteome</keyword>
<dbReference type="Proteomes" id="UP000185984">
    <property type="component" value="Unassembled WGS sequence"/>
</dbReference>
<protein>
    <submittedName>
        <fullName evidence="2">Uncharacterized protein</fullName>
    </submittedName>
</protein>
<dbReference type="STRING" id="247279.NIES1031_02115"/>
<sequence>MMTRQHSITQRWFFLVLSLWGIAVLIAGYCGFFTKIDLIWIAVLVVTGITIPVAVYYSNADFHSYIRSLDLKYLTLFHLWRIPAGLWFLYYGSQSLLPERFVANAGYGDLAVGLLVPVVLLLRFRGRYTMFHIFSVLDFAIAVGTGLTFNLLQVPLIENIATFPTVIIPLFGVCVTGALSIMTLDRLLKGSAYTEAIGNS</sequence>
<keyword evidence="1" id="KW-1133">Transmembrane helix</keyword>
<evidence type="ECO:0000313" key="2">
    <source>
        <dbReference type="EMBL" id="OKH28725.1"/>
    </source>
</evidence>
<feature type="transmembrane region" description="Helical" evidence="1">
    <location>
        <begin position="12"/>
        <end position="32"/>
    </location>
</feature>
<gene>
    <name evidence="2" type="ORF">NIES1031_02115</name>
</gene>
<feature type="transmembrane region" description="Helical" evidence="1">
    <location>
        <begin position="161"/>
        <end position="184"/>
    </location>
</feature>